<proteinExistence type="predicted"/>
<evidence type="ECO:0000256" key="1">
    <source>
        <dbReference type="SAM" id="MobiDB-lite"/>
    </source>
</evidence>
<reference evidence="2" key="1">
    <citation type="submission" date="2023-07" db="EMBL/GenBank/DDBJ databases">
        <title>draft genome sequence of fig (Ficus carica).</title>
        <authorList>
            <person name="Takahashi T."/>
            <person name="Nishimura K."/>
        </authorList>
    </citation>
    <scope>NUCLEOTIDE SEQUENCE</scope>
</reference>
<dbReference type="AlphaFoldDB" id="A0AA88E3V7"/>
<accession>A0AA88E3V7</accession>
<gene>
    <name evidence="2" type="ORF">TIFTF001_036242</name>
</gene>
<dbReference type="EMBL" id="BTGU01000414">
    <property type="protein sequence ID" value="GMN67178.1"/>
    <property type="molecule type" value="Genomic_DNA"/>
</dbReference>
<keyword evidence="3" id="KW-1185">Reference proteome</keyword>
<comment type="caution">
    <text evidence="2">The sequence shown here is derived from an EMBL/GenBank/DDBJ whole genome shotgun (WGS) entry which is preliminary data.</text>
</comment>
<name>A0AA88E3V7_FICCA</name>
<dbReference type="Proteomes" id="UP001187192">
    <property type="component" value="Unassembled WGS sequence"/>
</dbReference>
<evidence type="ECO:0000313" key="3">
    <source>
        <dbReference type="Proteomes" id="UP001187192"/>
    </source>
</evidence>
<sequence>MGVDDGEKSDEVATAERKERGQGKDIMVNEPREIPRRSFDRRGSHGYHDGHKTVVVPTPGELPRRLTVVVATGTTTVIRPSWYSGIPRQSKDRRGTRGYHDSQKTVVVALPRGATTTVYLKNRRAINI</sequence>
<feature type="compositionally biased region" description="Basic and acidic residues" evidence="1">
    <location>
        <begin position="1"/>
        <end position="23"/>
    </location>
</feature>
<organism evidence="2 3">
    <name type="scientific">Ficus carica</name>
    <name type="common">Common fig</name>
    <dbReference type="NCBI Taxonomy" id="3494"/>
    <lineage>
        <taxon>Eukaryota</taxon>
        <taxon>Viridiplantae</taxon>
        <taxon>Streptophyta</taxon>
        <taxon>Embryophyta</taxon>
        <taxon>Tracheophyta</taxon>
        <taxon>Spermatophyta</taxon>
        <taxon>Magnoliopsida</taxon>
        <taxon>eudicotyledons</taxon>
        <taxon>Gunneridae</taxon>
        <taxon>Pentapetalae</taxon>
        <taxon>rosids</taxon>
        <taxon>fabids</taxon>
        <taxon>Rosales</taxon>
        <taxon>Moraceae</taxon>
        <taxon>Ficeae</taxon>
        <taxon>Ficus</taxon>
    </lineage>
</organism>
<evidence type="ECO:0000313" key="2">
    <source>
        <dbReference type="EMBL" id="GMN67178.1"/>
    </source>
</evidence>
<feature type="compositionally biased region" description="Basic and acidic residues" evidence="1">
    <location>
        <begin position="30"/>
        <end position="52"/>
    </location>
</feature>
<feature type="region of interest" description="Disordered" evidence="1">
    <location>
        <begin position="1"/>
        <end position="58"/>
    </location>
</feature>
<protein>
    <submittedName>
        <fullName evidence="2">Uncharacterized protein</fullName>
    </submittedName>
</protein>